<evidence type="ECO:0000313" key="1">
    <source>
        <dbReference type="EMBL" id="KAK9084029.1"/>
    </source>
</evidence>
<organism evidence="1 2">
    <name type="scientific">Stephania cephalantha</name>
    <dbReference type="NCBI Taxonomy" id="152367"/>
    <lineage>
        <taxon>Eukaryota</taxon>
        <taxon>Viridiplantae</taxon>
        <taxon>Streptophyta</taxon>
        <taxon>Embryophyta</taxon>
        <taxon>Tracheophyta</taxon>
        <taxon>Spermatophyta</taxon>
        <taxon>Magnoliopsida</taxon>
        <taxon>Ranunculales</taxon>
        <taxon>Menispermaceae</taxon>
        <taxon>Menispermoideae</taxon>
        <taxon>Cissampelideae</taxon>
        <taxon>Stephania</taxon>
    </lineage>
</organism>
<protein>
    <submittedName>
        <fullName evidence="1">Uncharacterized protein</fullName>
    </submittedName>
</protein>
<gene>
    <name evidence="1" type="ORF">Scep_030500</name>
</gene>
<name>A0AAP0HEE4_9MAGN</name>
<keyword evidence="2" id="KW-1185">Reference proteome</keyword>
<dbReference type="Proteomes" id="UP001419268">
    <property type="component" value="Unassembled WGS sequence"/>
</dbReference>
<reference evidence="1 2" key="1">
    <citation type="submission" date="2024-01" db="EMBL/GenBank/DDBJ databases">
        <title>Genome assemblies of Stephania.</title>
        <authorList>
            <person name="Yang L."/>
        </authorList>
    </citation>
    <scope>NUCLEOTIDE SEQUENCE [LARGE SCALE GENOMIC DNA]</scope>
    <source>
        <strain evidence="1">JXDWG</strain>
        <tissue evidence="1">Leaf</tissue>
    </source>
</reference>
<evidence type="ECO:0000313" key="2">
    <source>
        <dbReference type="Proteomes" id="UP001419268"/>
    </source>
</evidence>
<dbReference type="AlphaFoldDB" id="A0AAP0HEE4"/>
<comment type="caution">
    <text evidence="1">The sequence shown here is derived from an EMBL/GenBank/DDBJ whole genome shotgun (WGS) entry which is preliminary data.</text>
</comment>
<dbReference type="EMBL" id="JBBNAG010000013">
    <property type="protein sequence ID" value="KAK9084029.1"/>
    <property type="molecule type" value="Genomic_DNA"/>
</dbReference>
<sequence length="50" mass="5337">MTPSINFHGPIASSASILFLISISLGFEQISSLMVFNQLGTGLVVVFKHS</sequence>
<proteinExistence type="predicted"/>
<accession>A0AAP0HEE4</accession>